<comment type="caution">
    <text evidence="2">The sequence shown here is derived from an EMBL/GenBank/DDBJ whole genome shotgun (WGS) entry which is preliminary data.</text>
</comment>
<evidence type="ECO:0000313" key="2">
    <source>
        <dbReference type="EMBL" id="RDX91193.1"/>
    </source>
</evidence>
<dbReference type="AlphaFoldDB" id="A0A371GLK9"/>
<dbReference type="InterPro" id="IPR039537">
    <property type="entry name" value="Retrotran_Ty1/copia-like"/>
</dbReference>
<organism evidence="2 3">
    <name type="scientific">Mucuna pruriens</name>
    <name type="common">Velvet bean</name>
    <name type="synonym">Dolichos pruriens</name>
    <dbReference type="NCBI Taxonomy" id="157652"/>
    <lineage>
        <taxon>Eukaryota</taxon>
        <taxon>Viridiplantae</taxon>
        <taxon>Streptophyta</taxon>
        <taxon>Embryophyta</taxon>
        <taxon>Tracheophyta</taxon>
        <taxon>Spermatophyta</taxon>
        <taxon>Magnoliopsida</taxon>
        <taxon>eudicotyledons</taxon>
        <taxon>Gunneridae</taxon>
        <taxon>Pentapetalae</taxon>
        <taxon>rosids</taxon>
        <taxon>fabids</taxon>
        <taxon>Fabales</taxon>
        <taxon>Fabaceae</taxon>
        <taxon>Papilionoideae</taxon>
        <taxon>50 kb inversion clade</taxon>
        <taxon>NPAAA clade</taxon>
        <taxon>indigoferoid/millettioid clade</taxon>
        <taxon>Phaseoleae</taxon>
        <taxon>Mucuna</taxon>
    </lineage>
</organism>
<dbReference type="EMBL" id="QJKJ01005182">
    <property type="protein sequence ID" value="RDX91193.1"/>
    <property type="molecule type" value="Genomic_DNA"/>
</dbReference>
<dbReference type="GO" id="GO:0003676">
    <property type="term" value="F:nucleic acid binding"/>
    <property type="evidence" value="ECO:0007669"/>
    <property type="project" value="InterPro"/>
</dbReference>
<sequence length="257" mass="30075">MLDEWKRNTSVQIYKNKGDCEYSPMNGVAERKNRHFLEIARALLFQMSIPNVCWEEVVLIVTYLINRYTRHYENSCVYTPQQNGVAEGKNHHFLEVTRVLLFQILSQMSIPNVYWEEVVLTATYLIHRLLTRVLNAYQVVYLPSRVFGCVAFVHSHNPHCGKLDPRSVKYVFIGYPSNKKWFKCYHPPSCQIFVSRDATFHEIPSTLGESYLEVKPVIESLPFPIEDVQVQEVTPRELITKKIHNEVGEEDQYYGKQ</sequence>
<keyword evidence="3" id="KW-1185">Reference proteome</keyword>
<protein>
    <recommendedName>
        <fullName evidence="1">Retroviral polymerase SH3-like domain-containing protein</fullName>
    </recommendedName>
</protein>
<dbReference type="SUPFAM" id="SSF53098">
    <property type="entry name" value="Ribonuclease H-like"/>
    <property type="match status" value="2"/>
</dbReference>
<evidence type="ECO:0000259" key="1">
    <source>
        <dbReference type="Pfam" id="PF25597"/>
    </source>
</evidence>
<proteinExistence type="predicted"/>
<feature type="domain" description="Retroviral polymerase SH3-like" evidence="1">
    <location>
        <begin position="149"/>
        <end position="202"/>
    </location>
</feature>
<dbReference type="Gene3D" id="3.30.420.10">
    <property type="entry name" value="Ribonuclease H-like superfamily/Ribonuclease H"/>
    <property type="match status" value="2"/>
</dbReference>
<dbReference type="InterPro" id="IPR057670">
    <property type="entry name" value="SH3_retrovirus"/>
</dbReference>
<feature type="non-terminal residue" evidence="2">
    <location>
        <position position="257"/>
    </location>
</feature>
<name>A0A371GLK9_MUCPR</name>
<dbReference type="STRING" id="157652.A0A371GLK9"/>
<gene>
    <name evidence="2" type="ORF">CR513_26854</name>
</gene>
<dbReference type="PANTHER" id="PTHR42648:SF31">
    <property type="entry name" value="RNA-DIRECTED DNA POLYMERASE"/>
    <property type="match status" value="1"/>
</dbReference>
<dbReference type="InterPro" id="IPR036397">
    <property type="entry name" value="RNaseH_sf"/>
</dbReference>
<dbReference type="Pfam" id="PF25597">
    <property type="entry name" value="SH3_retrovirus"/>
    <property type="match status" value="1"/>
</dbReference>
<reference evidence="2" key="1">
    <citation type="submission" date="2018-05" db="EMBL/GenBank/DDBJ databases">
        <title>Draft genome of Mucuna pruriens seed.</title>
        <authorList>
            <person name="Nnadi N.E."/>
            <person name="Vos R."/>
            <person name="Hasami M.H."/>
            <person name="Devisetty U.K."/>
            <person name="Aguiy J.C."/>
        </authorList>
    </citation>
    <scope>NUCLEOTIDE SEQUENCE [LARGE SCALE GENOMIC DNA]</scope>
    <source>
        <strain evidence="2">JCA_2017</strain>
    </source>
</reference>
<dbReference type="Proteomes" id="UP000257109">
    <property type="component" value="Unassembled WGS sequence"/>
</dbReference>
<dbReference type="OrthoDB" id="1750639at2759"/>
<dbReference type="InterPro" id="IPR012337">
    <property type="entry name" value="RNaseH-like_sf"/>
</dbReference>
<accession>A0A371GLK9</accession>
<evidence type="ECO:0000313" key="3">
    <source>
        <dbReference type="Proteomes" id="UP000257109"/>
    </source>
</evidence>
<dbReference type="PANTHER" id="PTHR42648">
    <property type="entry name" value="TRANSPOSASE, PUTATIVE-RELATED"/>
    <property type="match status" value="1"/>
</dbReference>